<dbReference type="PANTHER" id="PTHR30289">
    <property type="entry name" value="UNCHARACTERIZED PROTEIN YBCL-RELATED"/>
    <property type="match status" value="1"/>
</dbReference>
<gene>
    <name evidence="1" type="ORF">RB2654_00295</name>
</gene>
<proteinExistence type="predicted"/>
<dbReference type="InterPro" id="IPR036610">
    <property type="entry name" value="PEBP-like_sf"/>
</dbReference>
<dbReference type="SUPFAM" id="SSF49777">
    <property type="entry name" value="PEBP-like"/>
    <property type="match status" value="1"/>
</dbReference>
<evidence type="ECO:0008006" key="3">
    <source>
        <dbReference type="Google" id="ProtNLM"/>
    </source>
</evidence>
<name>A3VIT5_9RHOB</name>
<dbReference type="Gene3D" id="3.90.280.10">
    <property type="entry name" value="PEBP-like"/>
    <property type="match status" value="1"/>
</dbReference>
<evidence type="ECO:0000313" key="2">
    <source>
        <dbReference type="Proteomes" id="UP000002931"/>
    </source>
</evidence>
<dbReference type="Pfam" id="PF01161">
    <property type="entry name" value="PBP"/>
    <property type="match status" value="1"/>
</dbReference>
<sequence length="171" mass="18347">MEYTMADATASTFKINVVGIPENETIPETFVFNDWGCTGDNKSPGLEWSGAPDGTKSFALTMYDPDAPTGSGFWHWILFNIPAGTTSIPENAAATGDLPMPTVQGRSDWGAPIYGGPVPPPGDKPHRYVFTLHALSVEALPLDDQASAAMVGFMVHQNKIASTTFTAYYGR</sequence>
<protein>
    <recommendedName>
        <fullName evidence="3">YbhB/YbcL family Raf kinase inhibitor-like protein</fullName>
    </recommendedName>
</protein>
<dbReference type="EMBL" id="AAMT01000012">
    <property type="protein sequence ID" value="EAQ11779.1"/>
    <property type="molecule type" value="Genomic_DNA"/>
</dbReference>
<keyword evidence="2" id="KW-1185">Reference proteome</keyword>
<dbReference type="HOGENOM" id="CLU_083918_2_0_5"/>
<comment type="caution">
    <text evidence="1">The sequence shown here is derived from an EMBL/GenBank/DDBJ whole genome shotgun (WGS) entry which is preliminary data.</text>
</comment>
<dbReference type="AlphaFoldDB" id="A3VIT5"/>
<dbReference type="Proteomes" id="UP000002931">
    <property type="component" value="Unassembled WGS sequence"/>
</dbReference>
<dbReference type="eggNOG" id="COG1881">
    <property type="taxonomic scope" value="Bacteria"/>
</dbReference>
<accession>A3VIT5</accession>
<dbReference type="PANTHER" id="PTHR30289:SF1">
    <property type="entry name" value="PEBP (PHOSPHATIDYLETHANOLAMINE-BINDING PROTEIN) FAMILY PROTEIN"/>
    <property type="match status" value="1"/>
</dbReference>
<dbReference type="STRING" id="314271.RB2654_00295"/>
<reference evidence="1 2" key="1">
    <citation type="journal article" date="2010" name="J. Bacteriol.">
        <title>Genome sequences of Pelagibaca bermudensis HTCC2601T and Maritimibacter alkaliphilus HTCC2654T, the type strains of two marine Roseobacter genera.</title>
        <authorList>
            <person name="Thrash J.C."/>
            <person name="Cho J.C."/>
            <person name="Ferriera S."/>
            <person name="Johnson J."/>
            <person name="Vergin K.L."/>
            <person name="Giovannoni S.J."/>
        </authorList>
    </citation>
    <scope>NUCLEOTIDE SEQUENCE [LARGE SCALE GENOMIC DNA]</scope>
    <source>
        <strain evidence="1 2">HTCC2654</strain>
    </source>
</reference>
<dbReference type="NCBIfam" id="TIGR00481">
    <property type="entry name" value="YbhB/YbcL family Raf kinase inhibitor-like protein"/>
    <property type="match status" value="1"/>
</dbReference>
<evidence type="ECO:0000313" key="1">
    <source>
        <dbReference type="EMBL" id="EAQ11779.1"/>
    </source>
</evidence>
<organism evidence="1 2">
    <name type="scientific">Maritimibacter alkaliphilus HTCC2654</name>
    <dbReference type="NCBI Taxonomy" id="314271"/>
    <lineage>
        <taxon>Bacteria</taxon>
        <taxon>Pseudomonadati</taxon>
        <taxon>Pseudomonadota</taxon>
        <taxon>Alphaproteobacteria</taxon>
        <taxon>Rhodobacterales</taxon>
        <taxon>Roseobacteraceae</taxon>
        <taxon>Maritimibacter</taxon>
    </lineage>
</organism>
<dbReference type="CDD" id="cd00865">
    <property type="entry name" value="PEBP_bact_arch"/>
    <property type="match status" value="1"/>
</dbReference>
<dbReference type="InterPro" id="IPR008914">
    <property type="entry name" value="PEBP"/>
</dbReference>
<dbReference type="InterPro" id="IPR005247">
    <property type="entry name" value="YbhB_YbcL/LppC-like"/>
</dbReference>